<keyword evidence="4" id="KW-1185">Reference proteome</keyword>
<reference evidence="2" key="2">
    <citation type="submission" date="2007-04" db="EMBL/GenBank/DDBJ databases">
        <title>The genome of the human body louse.</title>
        <authorList>
            <consortium name="The Human Body Louse Genome Consortium"/>
            <person name="Kirkness E."/>
            <person name="Walenz B."/>
            <person name="Hass B."/>
            <person name="Bruggner R."/>
            <person name="Strausberg R."/>
        </authorList>
    </citation>
    <scope>NUCLEOTIDE SEQUENCE</scope>
    <source>
        <strain evidence="2">USDA</strain>
    </source>
</reference>
<accession>E0VAU9</accession>
<dbReference type="CTD" id="8232702"/>
<dbReference type="EnsemblMetazoa" id="PHUM045050-RA">
    <property type="protein sequence ID" value="PHUM045050-PA"/>
    <property type="gene ID" value="PHUM045050"/>
</dbReference>
<evidence type="ECO:0000313" key="2">
    <source>
        <dbReference type="EMBL" id="EEB10505.1"/>
    </source>
</evidence>
<feature type="compositionally biased region" description="Basic and acidic residues" evidence="1">
    <location>
        <begin position="78"/>
        <end position="98"/>
    </location>
</feature>
<dbReference type="Proteomes" id="UP000009046">
    <property type="component" value="Unassembled WGS sequence"/>
</dbReference>
<feature type="compositionally biased region" description="Basic and acidic residues" evidence="1">
    <location>
        <begin position="14"/>
        <end position="31"/>
    </location>
</feature>
<name>E0VAU9_PEDHC</name>
<feature type="region of interest" description="Disordered" evidence="1">
    <location>
        <begin position="1"/>
        <end position="109"/>
    </location>
</feature>
<reference evidence="2" key="1">
    <citation type="submission" date="2007-04" db="EMBL/GenBank/DDBJ databases">
        <title>Annotation of Pediculus humanus corporis strain USDA.</title>
        <authorList>
            <person name="Kirkness E."/>
            <person name="Hannick L."/>
            <person name="Hass B."/>
            <person name="Bruggner R."/>
            <person name="Lawson D."/>
            <person name="Bidwell S."/>
            <person name="Joardar V."/>
            <person name="Caler E."/>
            <person name="Walenz B."/>
            <person name="Inman J."/>
            <person name="Schobel S."/>
            <person name="Galinsky K."/>
            <person name="Amedeo P."/>
            <person name="Strausberg R."/>
        </authorList>
    </citation>
    <scope>NUCLEOTIDE SEQUENCE</scope>
    <source>
        <strain evidence="2">USDA</strain>
    </source>
</reference>
<evidence type="ECO:0000313" key="3">
    <source>
        <dbReference type="EnsemblMetazoa" id="PHUM045050-PA"/>
    </source>
</evidence>
<dbReference type="VEuPathDB" id="VectorBase:PHUM045050"/>
<evidence type="ECO:0000313" key="4">
    <source>
        <dbReference type="Proteomes" id="UP000009046"/>
    </source>
</evidence>
<dbReference type="GeneID" id="8232702"/>
<proteinExistence type="predicted"/>
<dbReference type="EMBL" id="AAZO01000527">
    <property type="status" value="NOT_ANNOTATED_CDS"/>
    <property type="molecule type" value="Genomic_DNA"/>
</dbReference>
<dbReference type="RefSeq" id="XP_002423243.1">
    <property type="nucleotide sequence ID" value="XM_002423198.1"/>
</dbReference>
<dbReference type="EMBL" id="DS235016">
    <property type="protein sequence ID" value="EEB10505.1"/>
    <property type="molecule type" value="Genomic_DNA"/>
</dbReference>
<dbReference type="KEGG" id="phu:Phum_PHUM045050"/>
<dbReference type="HOGENOM" id="CLU_2187056_0_0_1"/>
<protein>
    <submittedName>
        <fullName evidence="2 3">Uncharacterized protein</fullName>
    </submittedName>
</protein>
<reference evidence="3" key="3">
    <citation type="submission" date="2020-05" db="UniProtKB">
        <authorList>
            <consortium name="EnsemblMetazoa"/>
        </authorList>
    </citation>
    <scope>IDENTIFICATION</scope>
    <source>
        <strain evidence="3">USDA</strain>
    </source>
</reference>
<feature type="compositionally biased region" description="Polar residues" evidence="1">
    <location>
        <begin position="34"/>
        <end position="62"/>
    </location>
</feature>
<evidence type="ECO:0000256" key="1">
    <source>
        <dbReference type="SAM" id="MobiDB-lite"/>
    </source>
</evidence>
<dbReference type="AlphaFoldDB" id="E0VAU9"/>
<gene>
    <name evidence="3" type="primary">8232702</name>
    <name evidence="2" type="ORF">Phum_PHUM045050</name>
</gene>
<organism>
    <name type="scientific">Pediculus humanus subsp. corporis</name>
    <name type="common">Body louse</name>
    <dbReference type="NCBI Taxonomy" id="121224"/>
    <lineage>
        <taxon>Eukaryota</taxon>
        <taxon>Metazoa</taxon>
        <taxon>Ecdysozoa</taxon>
        <taxon>Arthropoda</taxon>
        <taxon>Hexapoda</taxon>
        <taxon>Insecta</taxon>
        <taxon>Pterygota</taxon>
        <taxon>Neoptera</taxon>
        <taxon>Paraneoptera</taxon>
        <taxon>Psocodea</taxon>
        <taxon>Troctomorpha</taxon>
        <taxon>Phthiraptera</taxon>
        <taxon>Anoplura</taxon>
        <taxon>Pediculidae</taxon>
        <taxon>Pediculus</taxon>
    </lineage>
</organism>
<dbReference type="InParanoid" id="E0VAU9"/>
<sequence>MLEGRQTIDSYEENQEKNNNDVDMSELKIGTDAEGTNETKISSEPLNEVISSRNSKVHSPTQKMDKQSRPSSPVPLRLQDERQKDDFYSDDSRDENTSSRDTVLHIGKF</sequence>